<feature type="compositionally biased region" description="Pro residues" evidence="3">
    <location>
        <begin position="1003"/>
        <end position="1013"/>
    </location>
</feature>
<feature type="compositionally biased region" description="Acidic residues" evidence="3">
    <location>
        <begin position="1060"/>
        <end position="1072"/>
    </location>
</feature>
<dbReference type="GO" id="GO:0005634">
    <property type="term" value="C:nucleus"/>
    <property type="evidence" value="ECO:0007669"/>
    <property type="project" value="TreeGrafter"/>
</dbReference>
<feature type="compositionally biased region" description="Polar residues" evidence="3">
    <location>
        <begin position="1124"/>
        <end position="1133"/>
    </location>
</feature>
<evidence type="ECO:0000256" key="1">
    <source>
        <dbReference type="ARBA" id="ARBA00006180"/>
    </source>
</evidence>
<gene>
    <name evidence="4" type="ORF">RSE6_06356</name>
</gene>
<feature type="compositionally biased region" description="Basic residues" evidence="3">
    <location>
        <begin position="1281"/>
        <end position="1290"/>
    </location>
</feature>
<feature type="region of interest" description="Disordered" evidence="3">
    <location>
        <begin position="972"/>
        <end position="1149"/>
    </location>
</feature>
<dbReference type="EMBL" id="FJVC01000233">
    <property type="protein sequence ID" value="CZT45989.1"/>
    <property type="molecule type" value="Genomic_DNA"/>
</dbReference>
<name>A0A1E1MA54_RHYSE</name>
<dbReference type="PANTHER" id="PTHR12634">
    <property type="entry name" value="SIT4 YEAST -ASSOCIATING PROTEIN-RELATED"/>
    <property type="match status" value="1"/>
</dbReference>
<dbReference type="Proteomes" id="UP000177625">
    <property type="component" value="Unassembled WGS sequence"/>
</dbReference>
<keyword evidence="5" id="KW-1185">Reference proteome</keyword>
<evidence type="ECO:0000256" key="3">
    <source>
        <dbReference type="SAM" id="MobiDB-lite"/>
    </source>
</evidence>
<sequence>MFWRFGGYATISAIDTILDRQEFTLEELLDESDLIQELKQHNTKLIEFLREDKILERLLEYVVTPKLEPVVVEVNEATAEKEEDAELKGKDRSFSQTRGPAEDDEDEKEKKRNRYAYVSAEVLSSDNWSICESLIENEPLLRKFWDFLKLPPPLDPLQASYFTKVNEALLDKKTEEMLDLFKSLDGAVKNMLQHVDSPMVMDLLLKIISLEKAEGGQGIVDWLHSQDLMPILLSFLSSEHSWATQTSAGDFLKAIITISANASQNEQSCIGPNELTRQLVSQPCIEKLISDMLKGGNPLTVGVGIVIEVIRKNNSDYDPDVGAEANAVPSSRDPIYLGTLLRMFAQRVPDFMELILSPNHTIGGGDGPVTIRRKELSAAFGAKIEPLGFDRFKTCELMAELLHCSNMGLLNEVGSEEFIKHRDTEREKLKAEGKLSVSSDQAGNSNDDLTMKSSTQTRLGSPDGSRKLEVQNASDDEGFEEVTHASDLGDDAKDDFDEKPESEEDLLNHPILPAISFMPKDDEEFVDEPLTSPHLKFTEDHHLEHPELAVMPLSPTREISQQVEILDIKEDIHMPSPPPSIDTATEDSDGSASDSKHSPESSEESAGSPKEDEDPSARVVQAGGVPAPASLETVAHPEDKPAPLFAKKVEPVQELVLPPVPEVAQSTESLDTTMGEAGDSSNSIMMTNTDEHNQKALEESQSSPVVGDFLKMQFVEHKVVPTILDFFFRFPWNNFLHNVVYDVVQQVFNGPMDRGFNRSLAIDLFETGNITMRIVDGQKKSDETQEKSKMRLGYMGHLTLIAEEVVKFTERHPPELLSDSVLDKVMNGEWVTYVEVTLAETRERDNAILGGVRPDTSVGPRQAVMNAVNAATNFSGTSSALADAGLNGAIGLDSIDLANGNGTSAFTLSGGTLSGFGSSSDEEDDEMDEDNDEDGTRNNSGAAEVGHSVPPAPNLDKFDDEEVDYEYLEQLDRENPLFSEGTFSRYISTPSTTTATSSDLEPPSLPPPPPPLALPSRARRQLAARLALHSKQNEQSAISPTGDERAEEAEHQKNLNPFAAEEDDDEDSDNDADFSIGDLDGEDESLGIVGTGRAGFSSEERQLRKLAREGRGKNVGIPSFDDFNCTSISNNTDGGHGLSNENGNSNSSLPVLLQHPIILPPAPRSPLNLGIGRASFPSLWPFHNSSTSNSKGSGSSSGSGSPSSPPISSESHFKGHVHRYRSKNSANEDDVQSDDDDDDDDIDIDSDDSDGGYGHALASRSSFGDEEGEGEGIQVGVERGNRRRSPRRRMSVTTEAKRRTSLEDDDDDEGEDEVVHVKMAGTEVEDAHRGAKTDIQLPNAAAVGGSDDGELVEIQHSETLDVDIEGGK</sequence>
<proteinExistence type="inferred from homology"/>
<keyword evidence="2" id="KW-0131">Cell cycle</keyword>
<feature type="compositionally biased region" description="Acidic residues" evidence="3">
    <location>
        <begin position="488"/>
        <end position="505"/>
    </location>
</feature>
<feature type="region of interest" description="Disordered" evidence="3">
    <location>
        <begin position="1178"/>
        <end position="1347"/>
    </location>
</feature>
<feature type="compositionally biased region" description="Basic and acidic residues" evidence="3">
    <location>
        <begin position="1042"/>
        <end position="1053"/>
    </location>
</feature>
<reference evidence="5" key="1">
    <citation type="submission" date="2016-03" db="EMBL/GenBank/DDBJ databases">
        <authorList>
            <person name="Guldener U."/>
        </authorList>
    </citation>
    <scope>NUCLEOTIDE SEQUENCE [LARGE SCALE GENOMIC DNA]</scope>
</reference>
<evidence type="ECO:0000313" key="4">
    <source>
        <dbReference type="EMBL" id="CZT45989.1"/>
    </source>
</evidence>
<feature type="compositionally biased region" description="Low complexity" evidence="3">
    <location>
        <begin position="908"/>
        <end position="919"/>
    </location>
</feature>
<feature type="compositionally biased region" description="Low complexity" evidence="3">
    <location>
        <begin position="1138"/>
        <end position="1148"/>
    </location>
</feature>
<accession>A0A1E1MA54</accession>
<feature type="compositionally biased region" description="Low complexity" evidence="3">
    <location>
        <begin position="1185"/>
        <end position="1210"/>
    </location>
</feature>
<feature type="region of interest" description="Disordered" evidence="3">
    <location>
        <begin position="908"/>
        <end position="957"/>
    </location>
</feature>
<feature type="compositionally biased region" description="Low complexity" evidence="3">
    <location>
        <begin position="988"/>
        <end position="998"/>
    </location>
</feature>
<comment type="similarity">
    <text evidence="1">Belongs to the SAPS family.</text>
</comment>
<feature type="region of interest" description="Disordered" evidence="3">
    <location>
        <begin position="81"/>
        <end position="111"/>
    </location>
</feature>
<organism evidence="4 5">
    <name type="scientific">Rhynchosporium secalis</name>
    <name type="common">Barley scald fungus</name>
    <dbReference type="NCBI Taxonomy" id="38038"/>
    <lineage>
        <taxon>Eukaryota</taxon>
        <taxon>Fungi</taxon>
        <taxon>Dikarya</taxon>
        <taxon>Ascomycota</taxon>
        <taxon>Pezizomycotina</taxon>
        <taxon>Leotiomycetes</taxon>
        <taxon>Helotiales</taxon>
        <taxon>Ploettnerulaceae</taxon>
        <taxon>Rhynchosporium</taxon>
    </lineage>
</organism>
<feature type="compositionally biased region" description="Polar residues" evidence="3">
    <location>
        <begin position="436"/>
        <end position="459"/>
    </location>
</feature>
<dbReference type="GO" id="GO:0019903">
    <property type="term" value="F:protein phosphatase binding"/>
    <property type="evidence" value="ECO:0007669"/>
    <property type="project" value="InterPro"/>
</dbReference>
<dbReference type="PANTHER" id="PTHR12634:SF8">
    <property type="entry name" value="FIERY MOUNTAIN, ISOFORM D"/>
    <property type="match status" value="1"/>
</dbReference>
<evidence type="ECO:0000256" key="2">
    <source>
        <dbReference type="ARBA" id="ARBA00023306"/>
    </source>
</evidence>
<dbReference type="GO" id="GO:0019888">
    <property type="term" value="F:protein phosphatase regulator activity"/>
    <property type="evidence" value="ECO:0007669"/>
    <property type="project" value="TreeGrafter"/>
</dbReference>
<dbReference type="Pfam" id="PF04499">
    <property type="entry name" value="SAPS"/>
    <property type="match status" value="1"/>
</dbReference>
<evidence type="ECO:0000313" key="5">
    <source>
        <dbReference type="Proteomes" id="UP000177625"/>
    </source>
</evidence>
<feature type="compositionally biased region" description="Acidic residues" evidence="3">
    <location>
        <begin position="1303"/>
        <end position="1312"/>
    </location>
</feature>
<dbReference type="InterPro" id="IPR007587">
    <property type="entry name" value="SAPS"/>
</dbReference>
<feature type="compositionally biased region" description="Acidic residues" evidence="3">
    <location>
        <begin position="1227"/>
        <end position="1250"/>
    </location>
</feature>
<feature type="compositionally biased region" description="Basic and acidic residues" evidence="3">
    <location>
        <begin position="1098"/>
        <end position="1112"/>
    </location>
</feature>
<feature type="compositionally biased region" description="Acidic residues" evidence="3">
    <location>
        <begin position="920"/>
        <end position="933"/>
    </location>
</feature>
<protein>
    <submittedName>
        <fullName evidence="4">Related to extragenic suppressor of kinetochore protein 1</fullName>
    </submittedName>
</protein>
<feature type="region of interest" description="Disordered" evidence="3">
    <location>
        <begin position="570"/>
        <end position="617"/>
    </location>
</feature>
<dbReference type="GO" id="GO:0005829">
    <property type="term" value="C:cytosol"/>
    <property type="evidence" value="ECO:0007669"/>
    <property type="project" value="TreeGrafter"/>
</dbReference>
<feature type="region of interest" description="Disordered" evidence="3">
    <location>
        <begin position="429"/>
        <end position="510"/>
    </location>
</feature>